<reference evidence="1 2" key="1">
    <citation type="journal article" date="2024" name="BMC Genomics">
        <title>De novo assembly and annotation of Popillia japonica's genome with initial clues to its potential as an invasive pest.</title>
        <authorList>
            <person name="Cucini C."/>
            <person name="Boschi S."/>
            <person name="Funari R."/>
            <person name="Cardaioli E."/>
            <person name="Iannotti N."/>
            <person name="Marturano G."/>
            <person name="Paoli F."/>
            <person name="Bruttini M."/>
            <person name="Carapelli A."/>
            <person name="Frati F."/>
            <person name="Nardi F."/>
        </authorList>
    </citation>
    <scope>NUCLEOTIDE SEQUENCE [LARGE SCALE GENOMIC DNA]</scope>
    <source>
        <strain evidence="1">DMR45628</strain>
    </source>
</reference>
<gene>
    <name evidence="1" type="ORF">QE152_g5949</name>
</gene>
<proteinExistence type="predicted"/>
<comment type="caution">
    <text evidence="1">The sequence shown here is derived from an EMBL/GenBank/DDBJ whole genome shotgun (WGS) entry which is preliminary data.</text>
</comment>
<organism evidence="1 2">
    <name type="scientific">Popillia japonica</name>
    <name type="common">Japanese beetle</name>
    <dbReference type="NCBI Taxonomy" id="7064"/>
    <lineage>
        <taxon>Eukaryota</taxon>
        <taxon>Metazoa</taxon>
        <taxon>Ecdysozoa</taxon>
        <taxon>Arthropoda</taxon>
        <taxon>Hexapoda</taxon>
        <taxon>Insecta</taxon>
        <taxon>Pterygota</taxon>
        <taxon>Neoptera</taxon>
        <taxon>Endopterygota</taxon>
        <taxon>Coleoptera</taxon>
        <taxon>Polyphaga</taxon>
        <taxon>Scarabaeiformia</taxon>
        <taxon>Scarabaeidae</taxon>
        <taxon>Rutelinae</taxon>
        <taxon>Popillia</taxon>
    </lineage>
</organism>
<evidence type="ECO:0000313" key="2">
    <source>
        <dbReference type="Proteomes" id="UP001458880"/>
    </source>
</evidence>
<dbReference type="AlphaFoldDB" id="A0AAW1MJV4"/>
<dbReference type="Proteomes" id="UP001458880">
    <property type="component" value="Unassembled WGS sequence"/>
</dbReference>
<name>A0AAW1MJV4_POPJA</name>
<dbReference type="EMBL" id="JASPKY010000038">
    <property type="protein sequence ID" value="KAK9746653.1"/>
    <property type="molecule type" value="Genomic_DNA"/>
</dbReference>
<sequence>MYHRRYQPMLVATLPNVNNQISNRLFGMSGKLREFNGTIQGSRQISNRLFGMSGKLREFNGTIQGSRYQGSELNKAESTRWGSLNELTQKFNSTENNLKSVIKKEENNKRKNDKKVTFSAYTTVQVV</sequence>
<evidence type="ECO:0000313" key="1">
    <source>
        <dbReference type="EMBL" id="KAK9746653.1"/>
    </source>
</evidence>
<keyword evidence="2" id="KW-1185">Reference proteome</keyword>
<accession>A0AAW1MJV4</accession>
<protein>
    <submittedName>
        <fullName evidence="1">Uncharacterized protein</fullName>
    </submittedName>
</protein>